<comment type="caution">
    <text evidence="1">The sequence shown here is derived from an EMBL/GenBank/DDBJ whole genome shotgun (WGS) entry which is preliminary data.</text>
</comment>
<evidence type="ECO:0000313" key="2">
    <source>
        <dbReference type="Proteomes" id="UP000693738"/>
    </source>
</evidence>
<dbReference type="EMBL" id="CAJSTJ010000131">
    <property type="protein sequence ID" value="CAG7559908.1"/>
    <property type="molecule type" value="Genomic_DNA"/>
</dbReference>
<proteinExistence type="predicted"/>
<organism evidence="1 2">
    <name type="scientific">Fusarium equiseti</name>
    <name type="common">Fusarium scirpi</name>
    <dbReference type="NCBI Taxonomy" id="61235"/>
    <lineage>
        <taxon>Eukaryota</taxon>
        <taxon>Fungi</taxon>
        <taxon>Dikarya</taxon>
        <taxon>Ascomycota</taxon>
        <taxon>Pezizomycotina</taxon>
        <taxon>Sordariomycetes</taxon>
        <taxon>Hypocreomycetidae</taxon>
        <taxon>Hypocreales</taxon>
        <taxon>Nectriaceae</taxon>
        <taxon>Fusarium</taxon>
        <taxon>Fusarium incarnatum-equiseti species complex</taxon>
    </lineage>
</organism>
<sequence length="281" mass="32576">MLPVKEKHLEDLLDCHSILLLDLTYWSTSHIRSIVQRDPTHIATKKGNKTLPMELWLDILDEADEDEDEHEYCLVYPIQMSSVQINGEEPEPALVCNIVEQRAHFGRIKNGVELECYETWLDRPLTEYEEEEDDNEEDDYDEDDFETYKVPKNPFTISTTVLPGKSVTIPISDLNFESPFLYRKLGVPDVISWIHHGDCKLCGSRDRHFCAGCGGCRVLNKFDYGDRHGGDCALRMLCPLCIGVEYAQRSFVYDPYDDTDEAKSRSYIKWFSDRKRELGYI</sequence>
<evidence type="ECO:0000313" key="1">
    <source>
        <dbReference type="EMBL" id="CAG7559908.1"/>
    </source>
</evidence>
<dbReference type="Proteomes" id="UP000693738">
    <property type="component" value="Unassembled WGS sequence"/>
</dbReference>
<accession>A0A8J2IM96</accession>
<gene>
    <name evidence="1" type="ORF">FEQUK3_LOCUS5637</name>
</gene>
<dbReference type="AlphaFoldDB" id="A0A8J2IM96"/>
<protein>
    <submittedName>
        <fullName evidence="1">Uncharacterized protein</fullName>
    </submittedName>
</protein>
<reference evidence="1" key="1">
    <citation type="submission" date="2021-05" db="EMBL/GenBank/DDBJ databases">
        <authorList>
            <person name="Khan N."/>
        </authorList>
    </citation>
    <scope>NUCLEOTIDE SEQUENCE</scope>
</reference>
<name>A0A8J2IM96_FUSEQ</name>